<gene>
    <name evidence="1" type="ORF">N0B31_19685</name>
</gene>
<reference evidence="1" key="1">
    <citation type="submission" date="2022-09" db="EMBL/GenBank/DDBJ databases">
        <title>Diverse halophilic archaea isolated from saline environments.</title>
        <authorList>
            <person name="Cui H.-L."/>
        </authorList>
    </citation>
    <scope>NUCLEOTIDE SEQUENCE</scope>
    <source>
        <strain evidence="1">ZS-35-S2</strain>
    </source>
</reference>
<evidence type="ECO:0000313" key="2">
    <source>
        <dbReference type="Proteomes" id="UP001057580"/>
    </source>
</evidence>
<dbReference type="GeneID" id="74944693"/>
<dbReference type="AlphaFoldDB" id="A0A9E7R2E3"/>
<evidence type="ECO:0000313" key="1">
    <source>
        <dbReference type="EMBL" id="UWM54326.1"/>
    </source>
</evidence>
<dbReference type="EMBL" id="CP104003">
    <property type="protein sequence ID" value="UWM54326.1"/>
    <property type="molecule type" value="Genomic_DNA"/>
</dbReference>
<organism evidence="1 2">
    <name type="scientific">Salinirubellus salinus</name>
    <dbReference type="NCBI Taxonomy" id="1364945"/>
    <lineage>
        <taxon>Archaea</taxon>
        <taxon>Methanobacteriati</taxon>
        <taxon>Methanobacteriota</taxon>
        <taxon>Stenosarchaea group</taxon>
        <taxon>Halobacteria</taxon>
        <taxon>Halobacteriales</taxon>
        <taxon>Natronomonadaceae</taxon>
        <taxon>Salinirubellus</taxon>
    </lineage>
</organism>
<dbReference type="Proteomes" id="UP001057580">
    <property type="component" value="Chromosome"/>
</dbReference>
<accession>A0A9E7R2E3</accession>
<keyword evidence="2" id="KW-1185">Reference proteome</keyword>
<dbReference type="RefSeq" id="WP_260593346.1">
    <property type="nucleotide sequence ID" value="NZ_CP104003.1"/>
</dbReference>
<dbReference type="GO" id="GO:0005975">
    <property type="term" value="P:carbohydrate metabolic process"/>
    <property type="evidence" value="ECO:0007669"/>
    <property type="project" value="InterPro"/>
</dbReference>
<dbReference type="InterPro" id="IPR011330">
    <property type="entry name" value="Glyco_hydro/deAcase_b/a-brl"/>
</dbReference>
<protein>
    <submittedName>
        <fullName evidence="1">Uncharacterized protein</fullName>
    </submittedName>
</protein>
<sequence length="245" mass="26904">MEETSARRQHAVEFTYEWYEGFLNRLRSSGYEFGSIATPPTEGEVILRHDVDLSPSAALRMGCVEADHDVRSAYFFLLGSPLYNPLNEACREVIGELESLGHAVGLHFSTHQYWSGATRPGDEAVAERVREEQSVLATLAEAPLSPVSFHVPPDWVLGESFDGLTSTYEPAYFETPTYAADSGQRWRSAPPLADGDTAAAQVLVHPGLWGETDASFRSRVESAVTEACVSLGQWAVDQYLEEGDG</sequence>
<dbReference type="KEGG" id="ssai:N0B31_19685"/>
<proteinExistence type="predicted"/>
<name>A0A9E7R2E3_9EURY</name>
<dbReference type="SUPFAM" id="SSF88713">
    <property type="entry name" value="Glycoside hydrolase/deacetylase"/>
    <property type="match status" value="1"/>
</dbReference>